<keyword evidence="6 10" id="KW-0028">Amino-acid biosynthesis</keyword>
<feature type="active site" description="Nucleophile" evidence="10">
    <location>
        <position position="192"/>
    </location>
</feature>
<comment type="pathway">
    <text evidence="10">Amino-acid biosynthesis; L-arginine biosynthesis; L-ornithine and N-acetyl-L-glutamate from L-glutamate and N(2)-acetyl-L-ornithine (cyclic): step 1/1.</text>
</comment>
<feature type="binding site" evidence="10">
    <location>
        <position position="278"/>
    </location>
    <ligand>
        <name>substrate</name>
    </ligand>
</feature>
<evidence type="ECO:0000256" key="10">
    <source>
        <dbReference type="HAMAP-Rule" id="MF_01106"/>
    </source>
</evidence>
<dbReference type="PANTHER" id="PTHR23100:SF0">
    <property type="entry name" value="ARGININE BIOSYNTHESIS BIFUNCTIONAL PROTEIN ARGJ, MITOCHONDRIAL"/>
    <property type="match status" value="1"/>
</dbReference>
<reference evidence="11 12" key="1">
    <citation type="submission" date="2016-08" db="EMBL/GenBank/DDBJ databases">
        <title>Characterization and recognition of Brachyspira hampsonii sp. nov., a novel intestinal spirochete that is pathogenic to pigs.</title>
        <authorList>
            <person name="Mirajkar N."/>
            <person name="La T."/>
            <person name="Phillips N."/>
            <person name="Hampson D."/>
            <person name="Gebhart C."/>
        </authorList>
    </citation>
    <scope>NUCLEOTIDE SEQUENCE [LARGE SCALE GENOMIC DNA]</scope>
    <source>
        <strain evidence="11 12">P280/1</strain>
    </source>
</reference>
<feature type="chain" id="PRO_5023367849" description="Arginine biosynthesis bifunctional protein ArgJ alpha chain" evidence="10">
    <location>
        <begin position="1"/>
        <end position="191"/>
    </location>
</feature>
<comment type="function">
    <text evidence="10">Catalyzes two activities which are involved in the cyclic version of arginine biosynthesis: the synthesis of N-acetylglutamate from glutamate and acetyl-CoA as the acetyl donor, and of ornithine by transacetylation between N(2)-acetylornithine and glutamate.</text>
</comment>
<name>A0A1E5NBN2_9SPIR</name>
<sequence length="410" mass="44350">MTNIKQIEGGVCAAKGFKANGVHAGIKKNSEKKDLAIIYSESLCSAAAVYTQNKVCGANITVSKEHLKDGKAKAVICNSGNANTCNKDGVEKAKEMCKLAADVLGIDEKDVAVASTGVIGVPLNIEPIQKNMKVLIDNLGHSKEHAQNAAAAIMTTDTTMKEIAYEFEIDGKKVHIGGMSKGSGMIHPNMATMLAFVTTDCNITSEMLQKALSEDVKYTYNMISVDGDTSTNDMCVVLANGEAQNNIIDKEDDNYKIFCKALNMTNTYLSKQMAKDGEGATKLIECEVINASDMKLARKIAKSVITSNLVKAAMFGCDMNWGRISCAIGYTEDADFDINKVSINVGSKYGEMNVYKDGYGVEFSEEEALKILKEDEIKITIDMNCGTSKAVAWGCDLTYDYVKINGSYRS</sequence>
<feature type="site" description="Cleavage; by autolysis" evidence="10">
    <location>
        <begin position="191"/>
        <end position="192"/>
    </location>
</feature>
<comment type="caution">
    <text evidence="11">The sequence shown here is derived from an EMBL/GenBank/DDBJ whole genome shotgun (WGS) entry which is preliminary data.</text>
</comment>
<dbReference type="GO" id="GO:0004358">
    <property type="term" value="F:L-glutamate N-acetyltransferase activity, acting on acetyl-L-ornithine as donor"/>
    <property type="evidence" value="ECO:0007669"/>
    <property type="project" value="UniProtKB-UniRule"/>
</dbReference>
<evidence type="ECO:0000256" key="3">
    <source>
        <dbReference type="ARBA" id="ARBA00011475"/>
    </source>
</evidence>
<proteinExistence type="inferred from homology"/>
<dbReference type="CDD" id="cd02152">
    <property type="entry name" value="OAT"/>
    <property type="match status" value="1"/>
</dbReference>
<keyword evidence="9 10" id="KW-0012">Acyltransferase</keyword>
<evidence type="ECO:0000256" key="1">
    <source>
        <dbReference type="ARBA" id="ARBA00004496"/>
    </source>
</evidence>
<accession>A0A1E5NBN2</accession>
<dbReference type="UniPathway" id="UPA00068">
    <property type="reaction ID" value="UER00106"/>
</dbReference>
<feature type="binding site" evidence="10">
    <location>
        <position position="410"/>
    </location>
    <ligand>
        <name>substrate</name>
    </ligand>
</feature>
<comment type="similarity">
    <text evidence="2 10">Belongs to the ArgJ family.</text>
</comment>
<dbReference type="Pfam" id="PF01960">
    <property type="entry name" value="ArgJ"/>
    <property type="match status" value="1"/>
</dbReference>
<dbReference type="InterPro" id="IPR042195">
    <property type="entry name" value="ArgJ_beta_C"/>
</dbReference>
<dbReference type="GO" id="GO:0004042">
    <property type="term" value="F:L-glutamate N-acetyltransferase activity"/>
    <property type="evidence" value="ECO:0007669"/>
    <property type="project" value="UniProtKB-UniRule"/>
</dbReference>
<feature type="binding site" evidence="10">
    <location>
        <position position="181"/>
    </location>
    <ligand>
        <name>substrate</name>
    </ligand>
</feature>
<comment type="subcellular location">
    <subcellularLocation>
        <location evidence="1 10">Cytoplasm</location>
    </subcellularLocation>
</comment>
<dbReference type="Gene3D" id="3.60.70.12">
    <property type="entry name" value="L-amino peptidase D-ALA esterase/amidase"/>
    <property type="match status" value="1"/>
</dbReference>
<dbReference type="GO" id="GO:0006592">
    <property type="term" value="P:ornithine biosynthetic process"/>
    <property type="evidence" value="ECO:0007669"/>
    <property type="project" value="TreeGrafter"/>
</dbReference>
<organism evidence="11 12">
    <name type="scientific">Brachyspira hampsonii</name>
    <dbReference type="NCBI Taxonomy" id="1287055"/>
    <lineage>
        <taxon>Bacteria</taxon>
        <taxon>Pseudomonadati</taxon>
        <taxon>Spirochaetota</taxon>
        <taxon>Spirochaetia</taxon>
        <taxon>Brachyspirales</taxon>
        <taxon>Brachyspiraceae</taxon>
        <taxon>Brachyspira</taxon>
    </lineage>
</organism>
<dbReference type="NCBIfam" id="NF003802">
    <property type="entry name" value="PRK05388.1"/>
    <property type="match status" value="1"/>
</dbReference>
<protein>
    <recommendedName>
        <fullName evidence="10">Arginine biosynthesis bifunctional protein ArgJ</fullName>
    </recommendedName>
    <domain>
        <recommendedName>
            <fullName evidence="10">Glutamate N-acetyltransferase</fullName>
            <ecNumber evidence="10">2.3.1.35</ecNumber>
        </recommendedName>
        <alternativeName>
            <fullName evidence="10">Ornithine acetyltransferase</fullName>
            <shortName evidence="10">OATase</shortName>
        </alternativeName>
        <alternativeName>
            <fullName evidence="10">Ornithine transacetylase</fullName>
        </alternativeName>
    </domain>
    <domain>
        <recommendedName>
            <fullName evidence="10">Amino-acid acetyltransferase</fullName>
            <ecNumber evidence="10">2.3.1.1</ecNumber>
        </recommendedName>
        <alternativeName>
            <fullName evidence="10">N-acetylglutamate synthase</fullName>
            <shortName evidence="10">AGSase</shortName>
        </alternativeName>
    </domain>
    <component>
        <recommendedName>
            <fullName evidence="10">Arginine biosynthesis bifunctional protein ArgJ alpha chain</fullName>
        </recommendedName>
    </component>
    <component>
        <recommendedName>
            <fullName evidence="10">Arginine biosynthesis bifunctional protein ArgJ beta chain</fullName>
        </recommendedName>
    </component>
</protein>
<dbReference type="Gene3D" id="3.10.20.340">
    <property type="entry name" value="ArgJ beta chain, C-terminal domain"/>
    <property type="match status" value="1"/>
</dbReference>
<feature type="chain" id="PRO_5023367848" description="Arginine biosynthesis bifunctional protein ArgJ beta chain" evidence="10">
    <location>
        <begin position="192"/>
        <end position="410"/>
    </location>
</feature>
<dbReference type="HAMAP" id="MF_01106">
    <property type="entry name" value="ArgJ"/>
    <property type="match status" value="1"/>
</dbReference>
<feature type="binding site" evidence="10">
    <location>
        <position position="192"/>
    </location>
    <ligand>
        <name>substrate</name>
    </ligand>
</feature>
<evidence type="ECO:0000256" key="6">
    <source>
        <dbReference type="ARBA" id="ARBA00022605"/>
    </source>
</evidence>
<dbReference type="EC" id="2.3.1.35" evidence="10"/>
<evidence type="ECO:0000256" key="7">
    <source>
        <dbReference type="ARBA" id="ARBA00022679"/>
    </source>
</evidence>
<dbReference type="RefSeq" id="WP_069726877.1">
    <property type="nucleotide sequence ID" value="NZ_MDCO01000012.1"/>
</dbReference>
<evidence type="ECO:0000256" key="9">
    <source>
        <dbReference type="ARBA" id="ARBA00023315"/>
    </source>
</evidence>
<evidence type="ECO:0000256" key="5">
    <source>
        <dbReference type="ARBA" id="ARBA00022571"/>
    </source>
</evidence>
<keyword evidence="5 10" id="KW-0055">Arginine biosynthesis</keyword>
<dbReference type="FunFam" id="3.10.20.340:FF:000003">
    <property type="entry name" value="Arginine biosynthesis bifunctional protein ArgJ"/>
    <property type="match status" value="1"/>
</dbReference>
<dbReference type="GO" id="GO:0006526">
    <property type="term" value="P:L-arginine biosynthetic process"/>
    <property type="evidence" value="ECO:0007669"/>
    <property type="project" value="UniProtKB-UniRule"/>
</dbReference>
<keyword evidence="4 10" id="KW-0963">Cytoplasm</keyword>
<dbReference type="InterPro" id="IPR016117">
    <property type="entry name" value="ArgJ-like_dom_sf"/>
</dbReference>
<evidence type="ECO:0000256" key="4">
    <source>
        <dbReference type="ARBA" id="ARBA00022490"/>
    </source>
</evidence>
<keyword evidence="7 10" id="KW-0808">Transferase</keyword>
<comment type="catalytic activity">
    <reaction evidence="10">
        <text>L-glutamate + acetyl-CoA = N-acetyl-L-glutamate + CoA + H(+)</text>
        <dbReference type="Rhea" id="RHEA:24292"/>
        <dbReference type="ChEBI" id="CHEBI:15378"/>
        <dbReference type="ChEBI" id="CHEBI:29985"/>
        <dbReference type="ChEBI" id="CHEBI:44337"/>
        <dbReference type="ChEBI" id="CHEBI:57287"/>
        <dbReference type="ChEBI" id="CHEBI:57288"/>
        <dbReference type="EC" id="2.3.1.1"/>
    </reaction>
</comment>
<dbReference type="EMBL" id="MDCO01000012">
    <property type="protein sequence ID" value="OEJ13562.1"/>
    <property type="molecule type" value="Genomic_DNA"/>
</dbReference>
<dbReference type="PANTHER" id="PTHR23100">
    <property type="entry name" value="ARGININE BIOSYNTHESIS BIFUNCTIONAL PROTEIN ARGJ"/>
    <property type="match status" value="1"/>
</dbReference>
<feature type="binding site" evidence="10">
    <location>
        <position position="405"/>
    </location>
    <ligand>
        <name>substrate</name>
    </ligand>
</feature>
<dbReference type="SUPFAM" id="SSF56266">
    <property type="entry name" value="DmpA/ArgJ-like"/>
    <property type="match status" value="1"/>
</dbReference>
<gene>
    <name evidence="10" type="primary">argJ</name>
    <name evidence="11" type="ORF">BFL38_02095</name>
</gene>
<comment type="subunit">
    <text evidence="3 10">Heterotetramer of two alpha and two beta chains.</text>
</comment>
<dbReference type="FunFam" id="3.60.70.12:FF:000001">
    <property type="entry name" value="Arginine biosynthesis bifunctional protein ArgJ, chloroplastic"/>
    <property type="match status" value="1"/>
</dbReference>
<dbReference type="EC" id="2.3.1.1" evidence="10"/>
<dbReference type="Proteomes" id="UP000095247">
    <property type="component" value="Unassembled WGS sequence"/>
</dbReference>
<keyword evidence="10" id="KW-0511">Multifunctional enzyme</keyword>
<comment type="catalytic activity">
    <reaction evidence="10">
        <text>N(2)-acetyl-L-ornithine + L-glutamate = N-acetyl-L-glutamate + L-ornithine</text>
        <dbReference type="Rhea" id="RHEA:15349"/>
        <dbReference type="ChEBI" id="CHEBI:29985"/>
        <dbReference type="ChEBI" id="CHEBI:44337"/>
        <dbReference type="ChEBI" id="CHEBI:46911"/>
        <dbReference type="ChEBI" id="CHEBI:57805"/>
        <dbReference type="EC" id="2.3.1.35"/>
    </reaction>
</comment>
<feature type="site" description="Involved in the stabilization of negative charge on the oxyanion by the formation of the oxyanion hole" evidence="10">
    <location>
        <position position="116"/>
    </location>
</feature>
<feature type="binding site" evidence="10">
    <location>
        <position position="155"/>
    </location>
    <ligand>
        <name>substrate</name>
    </ligand>
</feature>
<evidence type="ECO:0000256" key="8">
    <source>
        <dbReference type="ARBA" id="ARBA00022813"/>
    </source>
</evidence>
<evidence type="ECO:0000256" key="2">
    <source>
        <dbReference type="ARBA" id="ARBA00006774"/>
    </source>
</evidence>
<keyword evidence="8 10" id="KW-0068">Autocatalytic cleavage</keyword>
<dbReference type="InterPro" id="IPR002813">
    <property type="entry name" value="Arg_biosynth_ArgJ"/>
</dbReference>
<comment type="pathway">
    <text evidence="10">Amino-acid biosynthesis; L-arginine biosynthesis; N(2)-acetyl-L-ornithine from L-glutamate: step 1/4.</text>
</comment>
<dbReference type="NCBIfam" id="TIGR00120">
    <property type="entry name" value="ArgJ"/>
    <property type="match status" value="1"/>
</dbReference>
<evidence type="ECO:0000313" key="12">
    <source>
        <dbReference type="Proteomes" id="UP000095247"/>
    </source>
</evidence>
<evidence type="ECO:0000313" key="11">
    <source>
        <dbReference type="EMBL" id="OEJ13562.1"/>
    </source>
</evidence>
<feature type="site" description="Involved in the stabilization of negative charge on the oxyanion by the formation of the oxyanion hole" evidence="10">
    <location>
        <position position="117"/>
    </location>
</feature>
<dbReference type="GO" id="GO:0005737">
    <property type="term" value="C:cytoplasm"/>
    <property type="evidence" value="ECO:0007669"/>
    <property type="project" value="UniProtKB-SubCell"/>
</dbReference>
<dbReference type="AlphaFoldDB" id="A0A1E5NBN2"/>